<keyword evidence="3" id="KW-1185">Reference proteome</keyword>
<organism evidence="2 3">
    <name type="scientific">Neisseria oralis</name>
    <dbReference type="NCBI Taxonomy" id="1107316"/>
    <lineage>
        <taxon>Bacteria</taxon>
        <taxon>Pseudomonadati</taxon>
        <taxon>Pseudomonadota</taxon>
        <taxon>Betaproteobacteria</taxon>
        <taxon>Neisseriales</taxon>
        <taxon>Neisseriaceae</taxon>
        <taxon>Neisseria</taxon>
    </lineage>
</organism>
<reference evidence="2 3" key="1">
    <citation type="submission" date="2024-11" db="EMBL/GenBank/DDBJ databases">
        <authorList>
            <person name="Mikucki A.G."/>
            <person name="Kahler C.M."/>
        </authorList>
    </citation>
    <scope>NUCLEOTIDE SEQUENCE [LARGE SCALE GENOMIC DNA]</scope>
    <source>
        <strain evidence="2 3">EXNM717</strain>
    </source>
</reference>
<feature type="domain" description="PIN-like" evidence="1">
    <location>
        <begin position="5"/>
        <end position="106"/>
    </location>
</feature>
<dbReference type="InterPro" id="IPR041494">
    <property type="entry name" value="PIN7"/>
</dbReference>
<comment type="caution">
    <text evidence="2">The sequence shown here is derived from an EMBL/GenBank/DDBJ whole genome shotgun (WGS) entry which is preliminary data.</text>
</comment>
<accession>A0ABW8Q3V9</accession>
<evidence type="ECO:0000259" key="1">
    <source>
        <dbReference type="Pfam" id="PF18475"/>
    </source>
</evidence>
<dbReference type="Proteomes" id="UP001621964">
    <property type="component" value="Unassembled WGS sequence"/>
</dbReference>
<dbReference type="Pfam" id="PF18475">
    <property type="entry name" value="PIN7"/>
    <property type="match status" value="1"/>
</dbReference>
<dbReference type="RefSeq" id="WP_405385416.1">
    <property type="nucleotide sequence ID" value="NZ_JBJGEB010000002.1"/>
</dbReference>
<evidence type="ECO:0000313" key="2">
    <source>
        <dbReference type="EMBL" id="MFK7641306.1"/>
    </source>
</evidence>
<sequence>MKHILIDFENVQPEASQLSGVDDENCHIWLFLGKLQQKTLSVELCEALCRFGKNVHFVRVAKTGKNALDFYLAYYLGKITEQDKEALICILSRDGGFDVLVEHLEDTHLCKGIVRLGSLEDAGKNEELLLEMKKQQIGQEPNLSSEDKHSVKETEIVHSEPVALHQSPTFINSCVRKVIAALISPSAFRPTVFHNLESRLHSVLYQELIPFNQEQQNEIVGKIIQSMLNKKLISFNPDTNFVNYHISSNDILEKLTCKLIESKSKTVQGARNVLRSQSKIFCLEVEENTLDDILKYCESQQLIRIKGDKIEYAPFPLEIQIPKRIDIISKEEDIKILNAVQKFFNKSAKNKPKTKKAIINSFKSILKLSDNHIEKLINVLVSQKKFSIDNLGKVNYPKK</sequence>
<name>A0ABW8Q3V9_9NEIS</name>
<proteinExistence type="predicted"/>
<gene>
    <name evidence="2" type="ORF">ACI43T_02165</name>
</gene>
<dbReference type="EMBL" id="JBJGEB010000002">
    <property type="protein sequence ID" value="MFK7641306.1"/>
    <property type="molecule type" value="Genomic_DNA"/>
</dbReference>
<protein>
    <submittedName>
        <fullName evidence="2">PIN domain-containing protein</fullName>
    </submittedName>
</protein>
<evidence type="ECO:0000313" key="3">
    <source>
        <dbReference type="Proteomes" id="UP001621964"/>
    </source>
</evidence>